<accession>A0ABV0SGS1</accession>
<proteinExistence type="predicted"/>
<sequence length="282" mass="31361">MTQFPPSHFLNRCVKMILTFHVVKQECSCQVLLCQLQMFLLDSLWILSPVLPVSLVSLQLAGMNSWVDLRNEIVFLTQNATSSPSALYKAVSRIVCGHPEGGGLQIKSLNWYEDSNYKAMFGNHNSSEDATAVLYDNSSSEPDFPGARCVQGPGWHVGGDETQSLGLHGKQPADGRDQGKQAPPTTIDRHHYHRCAKGGGLRSPDLTCQCLCQCVNLDKLEPVSSEEQLVNRSMLLLEDRKFWAGIVFSDIAPNTTDLPPKVDYKLRMDIDNVERTNKIKDA</sequence>
<dbReference type="Proteomes" id="UP001434883">
    <property type="component" value="Unassembled WGS sequence"/>
</dbReference>
<name>A0ABV0SGS1_9TELE</name>
<reference evidence="2 3" key="1">
    <citation type="submission" date="2021-06" db="EMBL/GenBank/DDBJ databases">
        <authorList>
            <person name="Palmer J.M."/>
        </authorList>
    </citation>
    <scope>NUCLEOTIDE SEQUENCE [LARGE SCALE GENOMIC DNA]</scope>
    <source>
        <strain evidence="2 3">XC_2019</strain>
        <tissue evidence="2">Muscle</tissue>
    </source>
</reference>
<dbReference type="EMBL" id="JAHRIN010078385">
    <property type="protein sequence ID" value="MEQ2219147.1"/>
    <property type="molecule type" value="Genomic_DNA"/>
</dbReference>
<comment type="caution">
    <text evidence="2">The sequence shown here is derived from an EMBL/GenBank/DDBJ whole genome shotgun (WGS) entry which is preliminary data.</text>
</comment>
<keyword evidence="3" id="KW-1185">Reference proteome</keyword>
<evidence type="ECO:0000256" key="1">
    <source>
        <dbReference type="SAM" id="MobiDB-lite"/>
    </source>
</evidence>
<protein>
    <submittedName>
        <fullName evidence="2">Uncharacterized protein</fullName>
    </submittedName>
</protein>
<gene>
    <name evidence="2" type="ORF">XENOCAPTIV_013241</name>
</gene>
<evidence type="ECO:0000313" key="2">
    <source>
        <dbReference type="EMBL" id="MEQ2219147.1"/>
    </source>
</evidence>
<evidence type="ECO:0000313" key="3">
    <source>
        <dbReference type="Proteomes" id="UP001434883"/>
    </source>
</evidence>
<feature type="region of interest" description="Disordered" evidence="1">
    <location>
        <begin position="160"/>
        <end position="188"/>
    </location>
</feature>
<organism evidence="2 3">
    <name type="scientific">Xenoophorus captivus</name>
    <dbReference type="NCBI Taxonomy" id="1517983"/>
    <lineage>
        <taxon>Eukaryota</taxon>
        <taxon>Metazoa</taxon>
        <taxon>Chordata</taxon>
        <taxon>Craniata</taxon>
        <taxon>Vertebrata</taxon>
        <taxon>Euteleostomi</taxon>
        <taxon>Actinopterygii</taxon>
        <taxon>Neopterygii</taxon>
        <taxon>Teleostei</taxon>
        <taxon>Neoteleostei</taxon>
        <taxon>Acanthomorphata</taxon>
        <taxon>Ovalentaria</taxon>
        <taxon>Atherinomorphae</taxon>
        <taxon>Cyprinodontiformes</taxon>
        <taxon>Goodeidae</taxon>
        <taxon>Xenoophorus</taxon>
    </lineage>
</organism>